<dbReference type="PROSITE" id="PS51257">
    <property type="entry name" value="PROKAR_LIPOPROTEIN"/>
    <property type="match status" value="1"/>
</dbReference>
<dbReference type="SMART" id="SM00028">
    <property type="entry name" value="TPR"/>
    <property type="match status" value="3"/>
</dbReference>
<dbReference type="AlphaFoldDB" id="A0A9X1JVC9"/>
<protein>
    <recommendedName>
        <fullName evidence="3">Tetratricopeptide repeat protein</fullName>
    </recommendedName>
</protein>
<dbReference type="Proteomes" id="UP001138686">
    <property type="component" value="Unassembled WGS sequence"/>
</dbReference>
<name>A0A9X1JVC9_9FLAO</name>
<sequence length="313" mass="35987">MEKLLFLFCVLSFLGCKNHSEEVEISNDWNHPYQAIAQSGDTLFSATPDEKLSAQYLEKKKAFEKDPDSLENLIWYGRFQAYTGDYRKAIAIYSYGLEQFPNQPRLLRHRGHRYITVREFDKAIADLSLAAELIKDTENQIEEDGMPNAQNIPVSTLHGNIYYHLGLAYYLDRQLPKALDAFKSCLSTSNAPDNVVSATHWIYMIQNRMGRKEAGDNYLRNIKPGMNVIENTTYYQACLFYKGEIPLEELYPFPTEESASNSALKYAIGNWVWYNGNPQKGMEIFEEILKGNDWASFGYIAAETDLAKPYIQR</sequence>
<dbReference type="RefSeq" id="WP_219052276.1">
    <property type="nucleotide sequence ID" value="NZ_JAHWDP010000002.1"/>
</dbReference>
<accession>A0A9X1JVC9</accession>
<proteinExistence type="predicted"/>
<organism evidence="1 2">
    <name type="scientific">Halomarinibacterium sedimenti</name>
    <dbReference type="NCBI Taxonomy" id="2857106"/>
    <lineage>
        <taxon>Bacteria</taxon>
        <taxon>Pseudomonadati</taxon>
        <taxon>Bacteroidota</taxon>
        <taxon>Flavobacteriia</taxon>
        <taxon>Flavobacteriales</taxon>
        <taxon>Flavobacteriaceae</taxon>
        <taxon>Halomarinibacterium</taxon>
    </lineage>
</organism>
<gene>
    <name evidence="1" type="ORF">KXJ69_06995</name>
</gene>
<evidence type="ECO:0000313" key="2">
    <source>
        <dbReference type="Proteomes" id="UP001138686"/>
    </source>
</evidence>
<dbReference type="InterPro" id="IPR019734">
    <property type="entry name" value="TPR_rpt"/>
</dbReference>
<evidence type="ECO:0000313" key="1">
    <source>
        <dbReference type="EMBL" id="MBW2937849.1"/>
    </source>
</evidence>
<reference evidence="1" key="1">
    <citation type="submission" date="2021-07" db="EMBL/GenBank/DDBJ databases">
        <title>Aureisphaera sp. CAU 1614 isolated from sea sediment.</title>
        <authorList>
            <person name="Kim W."/>
        </authorList>
    </citation>
    <scope>NUCLEOTIDE SEQUENCE</scope>
    <source>
        <strain evidence="1">CAU 1614</strain>
    </source>
</reference>
<dbReference type="EMBL" id="JAHWDP010000002">
    <property type="protein sequence ID" value="MBW2937849.1"/>
    <property type="molecule type" value="Genomic_DNA"/>
</dbReference>
<comment type="caution">
    <text evidence="1">The sequence shown here is derived from an EMBL/GenBank/DDBJ whole genome shotgun (WGS) entry which is preliminary data.</text>
</comment>
<keyword evidence="2" id="KW-1185">Reference proteome</keyword>
<evidence type="ECO:0008006" key="3">
    <source>
        <dbReference type="Google" id="ProtNLM"/>
    </source>
</evidence>